<evidence type="ECO:0000256" key="9">
    <source>
        <dbReference type="PROSITE-ProRule" id="PRU00176"/>
    </source>
</evidence>
<evidence type="ECO:0000256" key="3">
    <source>
        <dbReference type="ARBA" id="ARBA00022723"/>
    </source>
</evidence>
<keyword evidence="1 8" id="KW-0004">4Fe-4S</keyword>
<dbReference type="SUPFAM" id="SSF52540">
    <property type="entry name" value="P-loop containing nucleoside triphosphate hydrolases"/>
    <property type="match status" value="1"/>
</dbReference>
<comment type="subunit">
    <text evidence="8">Heterotetramer of 2 NUBP1 and 2 NUBP2 chains.</text>
</comment>
<dbReference type="SUPFAM" id="SSF54928">
    <property type="entry name" value="RNA-binding domain, RBD"/>
    <property type="match status" value="1"/>
</dbReference>
<feature type="coiled-coil region" evidence="10">
    <location>
        <begin position="490"/>
        <end position="517"/>
    </location>
</feature>
<dbReference type="OrthoDB" id="1741334at2759"/>
<evidence type="ECO:0000259" key="12">
    <source>
        <dbReference type="PROSITE" id="PS50102"/>
    </source>
</evidence>
<keyword evidence="4 8" id="KW-0547">Nucleotide-binding</keyword>
<feature type="compositionally biased region" description="Basic and acidic residues" evidence="11">
    <location>
        <begin position="730"/>
        <end position="745"/>
    </location>
</feature>
<evidence type="ECO:0000256" key="2">
    <source>
        <dbReference type="ARBA" id="ARBA00022490"/>
    </source>
</evidence>
<feature type="region of interest" description="Disordered" evidence="11">
    <location>
        <begin position="594"/>
        <end position="860"/>
    </location>
</feature>
<dbReference type="EMBL" id="CAMXCT010001112">
    <property type="protein sequence ID" value="CAI3986775.1"/>
    <property type="molecule type" value="Genomic_DNA"/>
</dbReference>
<proteinExistence type="inferred from homology"/>
<dbReference type="Proteomes" id="UP001152797">
    <property type="component" value="Unassembled WGS sequence"/>
</dbReference>
<evidence type="ECO:0000256" key="10">
    <source>
        <dbReference type="SAM" id="Coils"/>
    </source>
</evidence>
<dbReference type="InterPro" id="IPR027417">
    <property type="entry name" value="P-loop_NTPase"/>
</dbReference>
<dbReference type="GO" id="GO:0005829">
    <property type="term" value="C:cytosol"/>
    <property type="evidence" value="ECO:0007669"/>
    <property type="project" value="TreeGrafter"/>
</dbReference>
<feature type="binding site" evidence="8">
    <location>
        <position position="104"/>
    </location>
    <ligand>
        <name>[4Fe-4S] cluster</name>
        <dbReference type="ChEBI" id="CHEBI:49883"/>
        <label>1</label>
    </ligand>
</feature>
<feature type="compositionally biased region" description="Basic and acidic residues" evidence="11">
    <location>
        <begin position="596"/>
        <end position="616"/>
    </location>
</feature>
<keyword evidence="10" id="KW-0175">Coiled coil</keyword>
<dbReference type="InterPro" id="IPR033756">
    <property type="entry name" value="YlxH/NBP35"/>
</dbReference>
<comment type="similarity">
    <text evidence="8">Belongs to the Mrp/NBP35 ATP-binding proteins family. NUBP1/NBP35 subfamily.</text>
</comment>
<accession>A0A9P1C810</accession>
<dbReference type="Gene3D" id="3.40.50.300">
    <property type="entry name" value="P-loop containing nucleotide triphosphate hydrolases"/>
    <property type="match status" value="1"/>
</dbReference>
<dbReference type="InterPro" id="IPR012677">
    <property type="entry name" value="Nucleotide-bd_a/b_plait_sf"/>
</dbReference>
<comment type="cofactor">
    <cofactor evidence="8">
        <name>[4Fe-4S] cluster</name>
        <dbReference type="ChEBI" id="CHEBI:49883"/>
    </cofactor>
    <text evidence="8">Binds 4 [4Fe-4S] clusters per heterotetramer. Contains two stable clusters in the N-termini of NUBP1 and two labile, bridging clusters between subunits of the NUBP1-NUBP2 heterotetramer.</text>
</comment>
<feature type="compositionally biased region" description="Low complexity" evidence="11">
    <location>
        <begin position="46"/>
        <end position="62"/>
    </location>
</feature>
<keyword evidence="2 8" id="KW-0963">Cytoplasm</keyword>
<comment type="caution">
    <text evidence="13">The sequence shown here is derived from an EMBL/GenBank/DDBJ whole genome shotgun (WGS) entry which is preliminary data.</text>
</comment>
<reference evidence="13" key="1">
    <citation type="submission" date="2022-10" db="EMBL/GenBank/DDBJ databases">
        <authorList>
            <person name="Chen Y."/>
            <person name="Dougan E. K."/>
            <person name="Chan C."/>
            <person name="Rhodes N."/>
            <person name="Thang M."/>
        </authorList>
    </citation>
    <scope>NUCLEOTIDE SEQUENCE</scope>
</reference>
<dbReference type="GO" id="GO:0051539">
    <property type="term" value="F:4 iron, 4 sulfur cluster binding"/>
    <property type="evidence" value="ECO:0007669"/>
    <property type="project" value="UniProtKB-UniRule"/>
</dbReference>
<dbReference type="CDD" id="cd02037">
    <property type="entry name" value="Mrp_NBP35"/>
    <property type="match status" value="1"/>
</dbReference>
<evidence type="ECO:0000256" key="4">
    <source>
        <dbReference type="ARBA" id="ARBA00022741"/>
    </source>
</evidence>
<dbReference type="InterPro" id="IPR028601">
    <property type="entry name" value="NUBP1/Nbp35"/>
</dbReference>
<dbReference type="SMART" id="SM00360">
    <property type="entry name" value="RRM"/>
    <property type="match status" value="1"/>
</dbReference>
<keyword evidence="3 8" id="KW-0479">Metal-binding</keyword>
<dbReference type="PANTHER" id="PTHR23264">
    <property type="entry name" value="NUCLEOTIDE-BINDING PROTEIN NBP35 YEAST -RELATED"/>
    <property type="match status" value="1"/>
</dbReference>
<evidence type="ECO:0000256" key="8">
    <source>
        <dbReference type="HAMAP-Rule" id="MF_03038"/>
    </source>
</evidence>
<feature type="binding site" evidence="8">
    <location>
        <position position="107"/>
    </location>
    <ligand>
        <name>[4Fe-4S] cluster</name>
        <dbReference type="ChEBI" id="CHEBI:49883"/>
        <label>1</label>
    </ligand>
</feature>
<evidence type="ECO:0000256" key="7">
    <source>
        <dbReference type="ARBA" id="ARBA00023014"/>
    </source>
</evidence>
<feature type="compositionally biased region" description="Polar residues" evidence="11">
    <location>
        <begin position="692"/>
        <end position="702"/>
    </location>
</feature>
<dbReference type="EMBL" id="CAMXCT030001112">
    <property type="protein sequence ID" value="CAL4774087.1"/>
    <property type="molecule type" value="Genomic_DNA"/>
</dbReference>
<gene>
    <name evidence="13" type="ORF">C1SCF055_LOCUS14095</name>
</gene>
<feature type="compositionally biased region" description="Basic and acidic residues" evidence="11">
    <location>
        <begin position="787"/>
        <end position="819"/>
    </location>
</feature>
<keyword evidence="5 8" id="KW-0067">ATP-binding</keyword>
<dbReference type="GO" id="GO:0003723">
    <property type="term" value="F:RNA binding"/>
    <property type="evidence" value="ECO:0007669"/>
    <property type="project" value="UniProtKB-UniRule"/>
</dbReference>
<keyword evidence="7 8" id="KW-0411">Iron-sulfur</keyword>
<comment type="subcellular location">
    <subcellularLocation>
        <location evidence="8">Cytoplasm</location>
    </subcellularLocation>
</comment>
<feature type="compositionally biased region" description="Basic and acidic residues" evidence="11">
    <location>
        <begin position="838"/>
        <end position="860"/>
    </location>
</feature>
<evidence type="ECO:0000256" key="1">
    <source>
        <dbReference type="ARBA" id="ARBA00022485"/>
    </source>
</evidence>
<feature type="region of interest" description="Disordered" evidence="11">
    <location>
        <begin position="30"/>
        <end position="105"/>
    </location>
</feature>
<dbReference type="GO" id="GO:0005524">
    <property type="term" value="F:ATP binding"/>
    <property type="evidence" value="ECO:0007669"/>
    <property type="project" value="UniProtKB-KW"/>
</dbReference>
<name>A0A9P1C810_9DINO</name>
<evidence type="ECO:0000256" key="11">
    <source>
        <dbReference type="SAM" id="MobiDB-lite"/>
    </source>
</evidence>
<feature type="binding site" evidence="8">
    <location>
        <begin position="144"/>
        <end position="151"/>
    </location>
    <ligand>
        <name>ATP</name>
        <dbReference type="ChEBI" id="CHEBI:30616"/>
    </ligand>
</feature>
<dbReference type="HAMAP" id="MF_03038">
    <property type="entry name" value="NUBP1"/>
    <property type="match status" value="1"/>
</dbReference>
<evidence type="ECO:0000256" key="5">
    <source>
        <dbReference type="ARBA" id="ARBA00022840"/>
    </source>
</evidence>
<feature type="binding site" evidence="8">
    <location>
        <position position="316"/>
    </location>
    <ligand>
        <name>[4Fe-4S] cluster</name>
        <dbReference type="ChEBI" id="CHEBI:49883"/>
        <label>2</label>
        <note>ligand shared with heterodimeric partner</note>
    </ligand>
</feature>
<dbReference type="InterPro" id="IPR019591">
    <property type="entry name" value="Mrp/NBP35_ATP-bd"/>
</dbReference>
<evidence type="ECO:0000256" key="6">
    <source>
        <dbReference type="ARBA" id="ARBA00023004"/>
    </source>
</evidence>
<feature type="binding site" evidence="8">
    <location>
        <position position="319"/>
    </location>
    <ligand>
        <name>[4Fe-4S] cluster</name>
        <dbReference type="ChEBI" id="CHEBI:49883"/>
        <label>2</label>
        <note>ligand shared with heterodimeric partner</note>
    </ligand>
</feature>
<feature type="compositionally biased region" description="Basic and acidic residues" evidence="11">
    <location>
        <begin position="63"/>
        <end position="85"/>
    </location>
</feature>
<dbReference type="CDD" id="cd00590">
    <property type="entry name" value="RRM_SF"/>
    <property type="match status" value="1"/>
</dbReference>
<dbReference type="EMBL" id="CAMXCT020001112">
    <property type="protein sequence ID" value="CAL1140150.1"/>
    <property type="molecule type" value="Genomic_DNA"/>
</dbReference>
<organism evidence="13">
    <name type="scientific">Cladocopium goreaui</name>
    <dbReference type="NCBI Taxonomy" id="2562237"/>
    <lineage>
        <taxon>Eukaryota</taxon>
        <taxon>Sar</taxon>
        <taxon>Alveolata</taxon>
        <taxon>Dinophyceae</taxon>
        <taxon>Suessiales</taxon>
        <taxon>Symbiodiniaceae</taxon>
        <taxon>Cladocopium</taxon>
    </lineage>
</organism>
<dbReference type="Gene3D" id="3.30.70.330">
    <property type="match status" value="1"/>
</dbReference>
<dbReference type="InterPro" id="IPR000504">
    <property type="entry name" value="RRM_dom"/>
</dbReference>
<dbReference type="GO" id="GO:0046872">
    <property type="term" value="F:metal ion binding"/>
    <property type="evidence" value="ECO:0007669"/>
    <property type="project" value="UniProtKB-KW"/>
</dbReference>
<dbReference type="InterPro" id="IPR035979">
    <property type="entry name" value="RBD_domain_sf"/>
</dbReference>
<dbReference type="GO" id="GO:0140663">
    <property type="term" value="F:ATP-dependent FeS chaperone activity"/>
    <property type="evidence" value="ECO:0007669"/>
    <property type="project" value="InterPro"/>
</dbReference>
<evidence type="ECO:0000313" key="15">
    <source>
        <dbReference type="Proteomes" id="UP001152797"/>
    </source>
</evidence>
<comment type="function">
    <text evidence="8">Component of the cytosolic iron-sulfur (Fe/S) protein assembly (CIA) machinery. Required for maturation of extramitochondrial Fe-S proteins. The NUBP1-NUBP2 heterotetramer forms a Fe-S scaffold complex, mediating the de novo assembly of an Fe-S cluster and its transfer to target apoproteins.</text>
</comment>
<feature type="domain" description="RRM" evidence="12">
    <location>
        <begin position="867"/>
        <end position="938"/>
    </location>
</feature>
<evidence type="ECO:0000313" key="13">
    <source>
        <dbReference type="EMBL" id="CAI3986775.1"/>
    </source>
</evidence>
<dbReference type="Pfam" id="PF10609">
    <property type="entry name" value="ParA"/>
    <property type="match status" value="1"/>
</dbReference>
<dbReference type="FunFam" id="3.40.50.300:FF:001119">
    <property type="entry name" value="Iron-sulfur cluster carrier protein"/>
    <property type="match status" value="1"/>
</dbReference>
<dbReference type="PANTHER" id="PTHR23264:SF19">
    <property type="entry name" value="CYTOSOLIC FE-S CLUSTER ASSEMBLY FACTOR NUBP2"/>
    <property type="match status" value="1"/>
</dbReference>
<dbReference type="GO" id="GO:0016226">
    <property type="term" value="P:iron-sulfur cluster assembly"/>
    <property type="evidence" value="ECO:0007669"/>
    <property type="project" value="UniProtKB-UniRule"/>
</dbReference>
<evidence type="ECO:0000313" key="14">
    <source>
        <dbReference type="EMBL" id="CAL4774087.1"/>
    </source>
</evidence>
<reference evidence="14 15" key="2">
    <citation type="submission" date="2024-05" db="EMBL/GenBank/DDBJ databases">
        <authorList>
            <person name="Chen Y."/>
            <person name="Shah S."/>
            <person name="Dougan E. K."/>
            <person name="Thang M."/>
            <person name="Chan C."/>
        </authorList>
    </citation>
    <scope>NUCLEOTIDE SEQUENCE [LARGE SCALE GENOMIC DNA]</scope>
</reference>
<dbReference type="PROSITE" id="PS50102">
    <property type="entry name" value="RRM"/>
    <property type="match status" value="1"/>
</dbReference>
<dbReference type="AlphaFoldDB" id="A0A9P1C810"/>
<keyword evidence="6 8" id="KW-0408">Iron</keyword>
<keyword evidence="15" id="KW-1185">Reference proteome</keyword>
<feature type="compositionally biased region" description="Polar residues" evidence="11">
    <location>
        <begin position="92"/>
        <end position="105"/>
    </location>
</feature>
<protein>
    <recommendedName>
        <fullName evidence="8">Cytosolic Fe-S cluster assembly factor NUBP1 homolog</fullName>
    </recommendedName>
</protein>
<dbReference type="Pfam" id="PF00076">
    <property type="entry name" value="RRM_1"/>
    <property type="match status" value="1"/>
</dbReference>
<feature type="binding site" evidence="8">
    <location>
        <position position="113"/>
    </location>
    <ligand>
        <name>[4Fe-4S] cluster</name>
        <dbReference type="ChEBI" id="CHEBI:49883"/>
        <label>1</label>
    </ligand>
</feature>
<dbReference type="HAMAP" id="MF_02040">
    <property type="entry name" value="Mrp_NBP35"/>
    <property type="match status" value="1"/>
</dbReference>
<keyword evidence="9" id="KW-0694">RNA-binding</keyword>
<sequence length="938" mass="102301">MSGSQVLTFTVGAAAGVCVASALFWATKREKSPKAVATEPAPDASNGINGINGVNGVNGVAEKTPEKAPEAEEKNQVPAEDRPADAPESCPGVSSEQAGKSSSCNGCPNQSLCASGEAKKKDPALADVQDRLAKVKRKILVLSGKGGVGKSTVSAQLSFGFSARSMDVGLLDVDICGPSVPRMLGLLGQDVHQSSEGWSPIYVDDHLAVMSIGFMLPNQDDAIIWRGPRKNGLIKQFLTDVTWGELDALIIDTPPGTSDEHLSIVTYLQDAKIDGAIIVTTPQEVSLMDVRKEINFCRRVSLPVLGVVENMSGYCCPLCGHTERIFSPSTGGAQAMCQQMDVPYLGSVPLDGRVAAAGDQGMPLAQLQPDGPVAKCIDKVIDAILNPRINKQLVPFIGLPLSLTASYVLDLRPPVKFEMACDMSEELQAKLERPAFDTTPKTCVDVERHEVEQPEAPTPSLSSPDLPERPFSASKDRSVVGAGFVKLSEVEATQRLNDSLGQENLQLEAEISKVLRQNLCLRENIASPHGVCPRARSEVGCQEDSSAYLRPLHNITGSNPHHFGTQSSGGRVQLRTRSMAPASLDLSLDEVIQASKGDKGSGKGRGKRDAPAKEEETVSLDMSLDELIEKDYLPPKGKGKGWSRDNDWAQKPGNKSWESQSWEKTKTTTGGGGGVASWKGWKDTTDGWKGNKSFNDSWSVGNDSWKAPVPWKAETSWSPKKDWSASGGKSWEDDWKPKPRNDDWSSKTTWNTQRESGKGTSGTWDKWGWGAPKPAWEMPRQAWRPTNEQEREERWNGRAERMDRMDAWDRREDRSDRYSRPANDGYARRSDGYGGDSYDVRDRRGPARDRSRTPPRRNYFDDVPRGNVILVKNIPLGLESRDIRDAFQSATGTVTSCKMGNDGTARISFERPEDAKKAVATFDHGELNGKIIRVNITG</sequence>
<feature type="binding site" evidence="8">
    <location>
        <position position="90"/>
    </location>
    <ligand>
        <name>[4Fe-4S] cluster</name>
        <dbReference type="ChEBI" id="CHEBI:49883"/>
        <label>1</label>
    </ligand>
</feature>
<feature type="region of interest" description="Disordered" evidence="11">
    <location>
        <begin position="449"/>
        <end position="473"/>
    </location>
</feature>